<evidence type="ECO:0000256" key="1">
    <source>
        <dbReference type="ARBA" id="ARBA00022691"/>
    </source>
</evidence>
<dbReference type="SUPFAM" id="SSF64307">
    <property type="entry name" value="SirA-like"/>
    <property type="match status" value="1"/>
</dbReference>
<dbReference type="AlphaFoldDB" id="A0A117S0U1"/>
<dbReference type="SFLD" id="SFLDS00029">
    <property type="entry name" value="Radical_SAM"/>
    <property type="match status" value="1"/>
</dbReference>
<dbReference type="InterPro" id="IPR013785">
    <property type="entry name" value="Aldolase_TIM"/>
</dbReference>
<evidence type="ECO:0000256" key="3">
    <source>
        <dbReference type="ARBA" id="ARBA00023004"/>
    </source>
</evidence>
<dbReference type="Pfam" id="PF04055">
    <property type="entry name" value="Radical_SAM"/>
    <property type="match status" value="1"/>
</dbReference>
<protein>
    <recommendedName>
        <fullName evidence="5">Radical SAM core domain-containing protein</fullName>
    </recommendedName>
</protein>
<dbReference type="SUPFAM" id="SSF102114">
    <property type="entry name" value="Radical SAM enzymes"/>
    <property type="match status" value="1"/>
</dbReference>
<proteinExistence type="predicted"/>
<dbReference type="CDD" id="cd01335">
    <property type="entry name" value="Radical_SAM"/>
    <property type="match status" value="1"/>
</dbReference>
<name>A0A117S0U1_9ACTN</name>
<reference evidence="6 7" key="1">
    <citation type="submission" date="2015-10" db="EMBL/GenBank/DDBJ databases">
        <title>Draft genome sequence of Streptomyces sp. RV15, isolated from a marine sponge.</title>
        <authorList>
            <person name="Ruckert C."/>
            <person name="Abdelmohsen U.R."/>
            <person name="Winkler A."/>
            <person name="Hentschel U."/>
            <person name="Kalinowski J."/>
            <person name="Kampfer P."/>
            <person name="Glaeser S."/>
        </authorList>
    </citation>
    <scope>NUCLEOTIDE SEQUENCE [LARGE SCALE GENOMIC DNA]</scope>
    <source>
        <strain evidence="6 7">RV15</strain>
    </source>
</reference>
<dbReference type="Gene3D" id="3.20.20.70">
    <property type="entry name" value="Aldolase class I"/>
    <property type="match status" value="1"/>
</dbReference>
<evidence type="ECO:0000256" key="2">
    <source>
        <dbReference type="ARBA" id="ARBA00022723"/>
    </source>
</evidence>
<dbReference type="GO" id="GO:0046872">
    <property type="term" value="F:metal ion binding"/>
    <property type="evidence" value="ECO:0007669"/>
    <property type="project" value="UniProtKB-KW"/>
</dbReference>
<evidence type="ECO:0000256" key="4">
    <source>
        <dbReference type="ARBA" id="ARBA00023014"/>
    </source>
</evidence>
<comment type="caution">
    <text evidence="6">The sequence shown here is derived from an EMBL/GenBank/DDBJ whole genome shotgun (WGS) entry which is preliminary data.</text>
</comment>
<dbReference type="InterPro" id="IPR007197">
    <property type="entry name" value="rSAM"/>
</dbReference>
<dbReference type="InterPro" id="IPR058240">
    <property type="entry name" value="rSAM_sf"/>
</dbReference>
<feature type="domain" description="Radical SAM core" evidence="5">
    <location>
        <begin position="121"/>
        <end position="373"/>
    </location>
</feature>
<dbReference type="Gene3D" id="3.30.110.40">
    <property type="entry name" value="TusA-like domain"/>
    <property type="match status" value="1"/>
</dbReference>
<dbReference type="EMBL" id="LMXB01000049">
    <property type="protein sequence ID" value="KUO19594.1"/>
    <property type="molecule type" value="Genomic_DNA"/>
</dbReference>
<evidence type="ECO:0000313" key="7">
    <source>
        <dbReference type="Proteomes" id="UP000053260"/>
    </source>
</evidence>
<dbReference type="PANTHER" id="PTHR11228">
    <property type="entry name" value="RADICAL SAM DOMAIN PROTEIN"/>
    <property type="match status" value="1"/>
</dbReference>
<keyword evidence="3" id="KW-0408">Iron</keyword>
<keyword evidence="4" id="KW-0411">Iron-sulfur</keyword>
<dbReference type="SFLD" id="SFLDG01067">
    <property type="entry name" value="SPASM/twitch_domain_containing"/>
    <property type="match status" value="1"/>
</dbReference>
<dbReference type="PROSITE" id="PS51918">
    <property type="entry name" value="RADICAL_SAM"/>
    <property type="match status" value="1"/>
</dbReference>
<evidence type="ECO:0000259" key="5">
    <source>
        <dbReference type="PROSITE" id="PS51918"/>
    </source>
</evidence>
<keyword evidence="2" id="KW-0479">Metal-binding</keyword>
<accession>A0A117S0U1</accession>
<keyword evidence="1" id="KW-0949">S-adenosyl-L-methionine</keyword>
<dbReference type="PANTHER" id="PTHR11228:SF22">
    <property type="entry name" value="PEPTIDE BIOSYNTHESIS PROTEIN YYDG-RELATED"/>
    <property type="match status" value="1"/>
</dbReference>
<evidence type="ECO:0000313" key="6">
    <source>
        <dbReference type="EMBL" id="KUO19594.1"/>
    </source>
</evidence>
<organism evidence="6 7">
    <name type="scientific">Streptomyces dysideae</name>
    <dbReference type="NCBI Taxonomy" id="909626"/>
    <lineage>
        <taxon>Bacteria</taxon>
        <taxon>Bacillati</taxon>
        <taxon>Actinomycetota</taxon>
        <taxon>Actinomycetes</taxon>
        <taxon>Kitasatosporales</taxon>
        <taxon>Streptomycetaceae</taxon>
        <taxon>Streptomyces</taxon>
    </lineage>
</organism>
<keyword evidence="7" id="KW-1185">Reference proteome</keyword>
<dbReference type="Proteomes" id="UP000053260">
    <property type="component" value="Unassembled WGS sequence"/>
</dbReference>
<dbReference type="STRING" id="909626.AQJ91_18815"/>
<sequence length="379" mass="40410">MPCLVVATVTAMVKRTIPDPAPTPLGEVQALVDGGDMDCGSGLLLLITRAMRRLEPGQLLGVRSAEASVVTDLPAWADLVGHDVVGEVAESAGGPWWFAVSKSESKSKGDKAGTVFTRGERTPVGRRLWLYTNFDCNLACGYCCAESSPKAAARRFDPAVAAAVFEEFAAQGGREVFFTGGEPFMHPQLGALIAAAAGLERTVLTNAMIFARGTRRATLESLDRGVVLQISLDSATPELHDRQRGSGSWSRALDGITLARSLGFRVRVAATLYDEDPKGVDALHRRLDDAGIAVPDRVIRPVAHEGFADQGVHVSLDTLEPEPTLTADGAWWHPVAVTDPHLRIADAPLPLAEVFGVVRDTLAVQDAAARSGREVFRCA</sequence>
<dbReference type="GO" id="GO:0003824">
    <property type="term" value="F:catalytic activity"/>
    <property type="evidence" value="ECO:0007669"/>
    <property type="project" value="InterPro"/>
</dbReference>
<gene>
    <name evidence="6" type="ORF">AQJ91_18815</name>
</gene>
<dbReference type="GO" id="GO:0051536">
    <property type="term" value="F:iron-sulfur cluster binding"/>
    <property type="evidence" value="ECO:0007669"/>
    <property type="project" value="UniProtKB-KW"/>
</dbReference>
<dbReference type="InterPro" id="IPR036868">
    <property type="entry name" value="TusA-like_sf"/>
</dbReference>
<dbReference type="InterPro" id="IPR050377">
    <property type="entry name" value="Radical_SAM_PqqE_MftC-like"/>
</dbReference>